<dbReference type="PANTHER" id="PTHR10507:SF0">
    <property type="entry name" value="CELL DIVISION CONTROL PROTEIN 45 HOMOLOG"/>
    <property type="match status" value="1"/>
</dbReference>
<evidence type="ECO:0000313" key="7">
    <source>
        <dbReference type="EMBL" id="CAL5224578.1"/>
    </source>
</evidence>
<evidence type="ECO:0000256" key="3">
    <source>
        <dbReference type="ARBA" id="ARBA00022705"/>
    </source>
</evidence>
<protein>
    <submittedName>
        <fullName evidence="7">G7284 protein</fullName>
    </submittedName>
</protein>
<keyword evidence="3" id="KW-0235">DNA replication</keyword>
<keyword evidence="8" id="KW-1185">Reference proteome</keyword>
<dbReference type="PANTHER" id="PTHR10507">
    <property type="entry name" value="CDC45-RELATED PROTEIN"/>
    <property type="match status" value="1"/>
</dbReference>
<feature type="compositionally biased region" description="Acidic residues" evidence="6">
    <location>
        <begin position="147"/>
        <end position="165"/>
    </location>
</feature>
<sequence length="619" mass="69296">MLIGPQSYEHTFRDIQQSLQSSDEKNVIICASTAECDSVCGVRILQHLLMNNGIHFSTYPVSSVEDIRSVCDVQLTGEAQIVILINCGAQLDLVTDLNLDPASGTKIIVADSHRPLHHNAHALRNVDYMVDEDELVRMSRSAPPCDGESDLDEGDEPSGTPDEDKENERPAQRRRLSDEAGGASYSRKERQDRHKQQVRGRRADYYSSGTSWGAPVAATMYDLALQLHMDSPHFLWLAVIGLTDQQLHQRVSEQRYVKAAHVFEMMVNQIEDDTVTENGMEDVDVVDEHGNLSTVKRKRIVFGKLKAVDDFRFPLMRHWTVYDSIVHSRYVATRLHTWQEKGKDKVKELLVRMGLSQRDCQADYYVTSHKFQNLPQKLAEQAQHHRLADLSFRSFRLEDGTGPQLYAADVVYAVTALLEAPPAVRLGDAAQPDDKADHFWKASNALATRDNGELKHGIDLSKRLQRAILDDGGLLIMGKAAQEKVRFRWYDMTRYEVSNKAILGHPLALVKLGMFLRDVNALRQNHEAKPTIIIGPADAQGDCLIVAVTKEPIGQAGQGNPFGPFFTAAAQKVGAAKKHDGFDSSVVQVPFSDVERFIRELATQTNLHLNRRAADPVQP</sequence>
<feature type="compositionally biased region" description="Basic and acidic residues" evidence="6">
    <location>
        <begin position="186"/>
        <end position="195"/>
    </location>
</feature>
<evidence type="ECO:0000256" key="6">
    <source>
        <dbReference type="SAM" id="MobiDB-lite"/>
    </source>
</evidence>
<feature type="compositionally biased region" description="Basic and acidic residues" evidence="6">
    <location>
        <begin position="166"/>
        <end position="178"/>
    </location>
</feature>
<name>A0ABP1G2B4_9CHLO</name>
<comment type="subcellular location">
    <subcellularLocation>
        <location evidence="1">Nucleus</location>
    </subcellularLocation>
</comment>
<comment type="caution">
    <text evidence="7">The sequence shown here is derived from an EMBL/GenBank/DDBJ whole genome shotgun (WGS) entry which is preliminary data.</text>
</comment>
<gene>
    <name evidence="7" type="primary">g7284</name>
    <name evidence="7" type="ORF">VP750_LOCUS6237</name>
</gene>
<keyword evidence="4" id="KW-0539">Nucleus</keyword>
<evidence type="ECO:0000256" key="4">
    <source>
        <dbReference type="ARBA" id="ARBA00023242"/>
    </source>
</evidence>
<evidence type="ECO:0000256" key="2">
    <source>
        <dbReference type="ARBA" id="ARBA00010727"/>
    </source>
</evidence>
<comment type="similarity">
    <text evidence="2">Belongs to the CDC45 family.</text>
</comment>
<feature type="region of interest" description="Disordered" evidence="6">
    <location>
        <begin position="140"/>
        <end position="206"/>
    </location>
</feature>
<organism evidence="7 8">
    <name type="scientific">Coccomyxa viridis</name>
    <dbReference type="NCBI Taxonomy" id="1274662"/>
    <lineage>
        <taxon>Eukaryota</taxon>
        <taxon>Viridiplantae</taxon>
        <taxon>Chlorophyta</taxon>
        <taxon>core chlorophytes</taxon>
        <taxon>Trebouxiophyceae</taxon>
        <taxon>Trebouxiophyceae incertae sedis</taxon>
        <taxon>Coccomyxaceae</taxon>
        <taxon>Coccomyxa</taxon>
    </lineage>
</organism>
<reference evidence="7 8" key="1">
    <citation type="submission" date="2024-06" db="EMBL/GenBank/DDBJ databases">
        <authorList>
            <person name="Kraege A."/>
            <person name="Thomma B."/>
        </authorList>
    </citation>
    <scope>NUCLEOTIDE SEQUENCE [LARGE SCALE GENOMIC DNA]</scope>
</reference>
<keyword evidence="5" id="KW-0131">Cell cycle</keyword>
<dbReference type="Pfam" id="PF02724">
    <property type="entry name" value="CDC45"/>
    <property type="match status" value="2"/>
</dbReference>
<evidence type="ECO:0000256" key="1">
    <source>
        <dbReference type="ARBA" id="ARBA00004123"/>
    </source>
</evidence>
<evidence type="ECO:0000313" key="8">
    <source>
        <dbReference type="Proteomes" id="UP001497392"/>
    </source>
</evidence>
<accession>A0ABP1G2B4</accession>
<evidence type="ECO:0000256" key="5">
    <source>
        <dbReference type="ARBA" id="ARBA00023306"/>
    </source>
</evidence>
<dbReference type="InterPro" id="IPR003874">
    <property type="entry name" value="CDC45"/>
</dbReference>
<proteinExistence type="inferred from homology"/>
<dbReference type="Proteomes" id="UP001497392">
    <property type="component" value="Unassembled WGS sequence"/>
</dbReference>
<dbReference type="EMBL" id="CAXHTA020000011">
    <property type="protein sequence ID" value="CAL5224578.1"/>
    <property type="molecule type" value="Genomic_DNA"/>
</dbReference>